<evidence type="ECO:0000256" key="5">
    <source>
        <dbReference type="ARBA" id="ARBA00022723"/>
    </source>
</evidence>
<dbReference type="Gene3D" id="2.40.10.10">
    <property type="entry name" value="Trypsin-like serine proteases"/>
    <property type="match status" value="2"/>
</dbReference>
<evidence type="ECO:0000256" key="4">
    <source>
        <dbReference type="ARBA" id="ARBA00022670"/>
    </source>
</evidence>
<dbReference type="GeneID" id="100433879"/>
<accession>A0A8I5SY83</accession>
<evidence type="ECO:0000256" key="19">
    <source>
        <dbReference type="SAM" id="SignalP"/>
    </source>
</evidence>
<comment type="function">
    <text evidence="13">Has a major role in enamel formation. Required during the maturation stage of tooth development for clearance of enamel proteins and normal structural patterning of the crystalline matrix.</text>
</comment>
<keyword evidence="6 19" id="KW-0732">Signal</keyword>
<evidence type="ECO:0000256" key="10">
    <source>
        <dbReference type="ARBA" id="ARBA00023145"/>
    </source>
</evidence>
<dbReference type="GO" id="GO:0005576">
    <property type="term" value="C:extracellular region"/>
    <property type="evidence" value="ECO:0007669"/>
    <property type="project" value="UniProtKB-SubCell"/>
</dbReference>
<evidence type="ECO:0000313" key="22">
    <source>
        <dbReference type="Ensembl" id="ENSPPYP00000025164.1"/>
    </source>
</evidence>
<keyword evidence="12" id="KW-0325">Glycoprotein</keyword>
<dbReference type="PRINTS" id="PR00722">
    <property type="entry name" value="CHYMOTRYPSIN"/>
</dbReference>
<keyword evidence="2" id="KW-0964">Secreted</keyword>
<evidence type="ECO:0000256" key="6">
    <source>
        <dbReference type="ARBA" id="ARBA00022729"/>
    </source>
</evidence>
<evidence type="ECO:0000256" key="14">
    <source>
        <dbReference type="ARBA" id="ARBA00067141"/>
    </source>
</evidence>
<dbReference type="InterPro" id="IPR018114">
    <property type="entry name" value="TRYPSIN_HIS"/>
</dbReference>
<evidence type="ECO:0000313" key="21">
    <source>
        <dbReference type="EMBL" id="PNJ41764.1"/>
    </source>
</evidence>
<dbReference type="RefSeq" id="XP_024093096.1">
    <property type="nucleotide sequence ID" value="XM_024237328.3"/>
</dbReference>
<evidence type="ECO:0000313" key="23">
    <source>
        <dbReference type="Proteomes" id="UP000001595"/>
    </source>
</evidence>
<dbReference type="EMBL" id="NDHI03003467">
    <property type="protein sequence ID" value="PNJ41764.1"/>
    <property type="molecule type" value="Genomic_DNA"/>
</dbReference>
<dbReference type="InterPro" id="IPR001314">
    <property type="entry name" value="Peptidase_S1A"/>
</dbReference>
<organism evidence="21">
    <name type="scientific">Pongo abelii</name>
    <name type="common">Sumatran orangutan</name>
    <name type="synonym">Pongo pygmaeus abelii</name>
    <dbReference type="NCBI Taxonomy" id="9601"/>
    <lineage>
        <taxon>Eukaryota</taxon>
        <taxon>Metazoa</taxon>
        <taxon>Chordata</taxon>
        <taxon>Craniata</taxon>
        <taxon>Vertebrata</taxon>
        <taxon>Euteleostomi</taxon>
        <taxon>Mammalia</taxon>
        <taxon>Eutheria</taxon>
        <taxon>Euarchontoglires</taxon>
        <taxon>Primates</taxon>
        <taxon>Haplorrhini</taxon>
        <taxon>Catarrhini</taxon>
        <taxon>Hominidae</taxon>
        <taxon>Pongo</taxon>
    </lineage>
</organism>
<dbReference type="GO" id="GO:0031214">
    <property type="term" value="P:biomineral tissue development"/>
    <property type="evidence" value="ECO:0007669"/>
    <property type="project" value="UniProtKB-KW"/>
</dbReference>
<evidence type="ECO:0000256" key="3">
    <source>
        <dbReference type="ARBA" id="ARBA00022591"/>
    </source>
</evidence>
<dbReference type="AlphaFoldDB" id="A0A2J8U913"/>
<dbReference type="OMA" id="CKFTNWI"/>
<dbReference type="GO" id="GO:0030163">
    <property type="term" value="P:protein catabolic process"/>
    <property type="evidence" value="ECO:0007669"/>
    <property type="project" value="Ensembl"/>
</dbReference>
<protein>
    <recommendedName>
        <fullName evidence="14">Kallikrein-4</fullName>
    </recommendedName>
    <alternativeName>
        <fullName evidence="16">Enamel matrix serine proteinase 1</fullName>
    </alternativeName>
    <alternativeName>
        <fullName evidence="17">Kallikrein-like protein 1</fullName>
    </alternativeName>
    <alternativeName>
        <fullName evidence="15">Serine protease 17</fullName>
    </alternativeName>
</protein>
<dbReference type="Ensembl" id="ENSPPYT00000036522.1">
    <property type="protein sequence ID" value="ENSPPYP00000025164.1"/>
    <property type="gene ID" value="ENSPPYG00000038200.1"/>
</dbReference>
<dbReference type="FunFam" id="2.40.10.10:FF:000100">
    <property type="entry name" value="Kallikrein-4"/>
    <property type="match status" value="1"/>
</dbReference>
<keyword evidence="8 18" id="KW-0720">Serine protease</keyword>
<evidence type="ECO:0000256" key="13">
    <source>
        <dbReference type="ARBA" id="ARBA00059822"/>
    </source>
</evidence>
<keyword evidence="9" id="KW-0862">Zinc</keyword>
<name>A0A2J8U913_PONAB</name>
<dbReference type="PROSITE" id="PS00134">
    <property type="entry name" value="TRYPSIN_HIS"/>
    <property type="match status" value="1"/>
</dbReference>
<reference evidence="22" key="3">
    <citation type="submission" date="2025-05" db="UniProtKB">
        <authorList>
            <consortium name="Ensembl"/>
        </authorList>
    </citation>
    <scope>IDENTIFICATION</scope>
</reference>
<dbReference type="InterPro" id="IPR009003">
    <property type="entry name" value="Peptidase_S1_PA"/>
</dbReference>
<dbReference type="OrthoDB" id="6755574at2759"/>
<dbReference type="GO" id="GO:0030141">
    <property type="term" value="C:secretory granule"/>
    <property type="evidence" value="ECO:0007669"/>
    <property type="project" value="TreeGrafter"/>
</dbReference>
<keyword evidence="23" id="KW-1185">Reference proteome</keyword>
<evidence type="ECO:0000256" key="15">
    <source>
        <dbReference type="ARBA" id="ARBA00075584"/>
    </source>
</evidence>
<dbReference type="GO" id="GO:0022617">
    <property type="term" value="P:extracellular matrix disassembly"/>
    <property type="evidence" value="ECO:0007669"/>
    <property type="project" value="Ensembl"/>
</dbReference>
<keyword evidence="7 18" id="KW-0378">Hydrolase</keyword>
<accession>A0A2J8U913</accession>
<evidence type="ECO:0000256" key="17">
    <source>
        <dbReference type="ARBA" id="ARBA00083428"/>
    </source>
</evidence>
<evidence type="ECO:0000256" key="18">
    <source>
        <dbReference type="RuleBase" id="RU363034"/>
    </source>
</evidence>
<evidence type="ECO:0000256" key="2">
    <source>
        <dbReference type="ARBA" id="ARBA00022525"/>
    </source>
</evidence>
<dbReference type="KEGG" id="pon:100433879"/>
<dbReference type="SMART" id="SM00020">
    <property type="entry name" value="Tryp_SPc"/>
    <property type="match status" value="1"/>
</dbReference>
<reference evidence="22 23" key="1">
    <citation type="submission" date="2008-02" db="EMBL/GenBank/DDBJ databases">
        <title>A 6x draft sequence assembly of the Pongo pygmaeus abelii genome.</title>
        <authorList>
            <person name="Wilson R.K."/>
            <person name="Mardis E."/>
        </authorList>
    </citation>
    <scope>NUCLEOTIDE SEQUENCE [LARGE SCALE GENOMIC DNA]</scope>
</reference>
<evidence type="ECO:0000256" key="16">
    <source>
        <dbReference type="ARBA" id="ARBA00082003"/>
    </source>
</evidence>
<dbReference type="CTD" id="9622"/>
<gene>
    <name evidence="22" type="primary">KLK4</name>
    <name evidence="21" type="ORF">CR201_G0029736</name>
</gene>
<dbReference type="GO" id="GO:0046872">
    <property type="term" value="F:metal ion binding"/>
    <property type="evidence" value="ECO:0007669"/>
    <property type="project" value="UniProtKB-KW"/>
</dbReference>
<feature type="domain" description="Peptidase S1" evidence="20">
    <location>
        <begin position="31"/>
        <end position="252"/>
    </location>
</feature>
<keyword evidence="11" id="KW-1015">Disulfide bond</keyword>
<sequence>MATAGNPWSWFLGFLILGITGSLVSGSCSRIINGEDCSPHSQPWQAALVMENELFCSGVLVHPQWVLSAAHCFQNSYTIGLGLHSLEADQEPGSQMVEASLSVQHPEYNRPLLANDLMLIKLDESVSESDTIRSISIALQCPTAGTSCLVSGWGLLANGRMPTVLQCVNVSVVSEEVCSKLYDPLYHASMFCAGGGEDQKDSCNGDSGGPLICNGYLQGLVSFGKAPCGQIGVPGVYTNLCKFTEWIEKTIQAS</sequence>
<dbReference type="GO" id="GO:0006508">
    <property type="term" value="P:proteolysis"/>
    <property type="evidence" value="ECO:0007669"/>
    <property type="project" value="UniProtKB-KW"/>
</dbReference>
<dbReference type="GeneTree" id="ENSGT01020000230389"/>
<dbReference type="InterPro" id="IPR033116">
    <property type="entry name" value="TRYPSIN_SER"/>
</dbReference>
<dbReference type="FunFam" id="2.40.10.10:FF:000091">
    <property type="entry name" value="Kallikrein-4"/>
    <property type="match status" value="1"/>
</dbReference>
<feature type="chain" id="PRO_5044575378" description="Kallikrein-4" evidence="19">
    <location>
        <begin position="27"/>
        <end position="254"/>
    </location>
</feature>
<keyword evidence="10" id="KW-0865">Zymogen</keyword>
<dbReference type="InterPro" id="IPR001254">
    <property type="entry name" value="Trypsin_dom"/>
</dbReference>
<evidence type="ECO:0000256" key="7">
    <source>
        <dbReference type="ARBA" id="ARBA00022801"/>
    </source>
</evidence>
<evidence type="ECO:0000256" key="1">
    <source>
        <dbReference type="ARBA" id="ARBA00004613"/>
    </source>
</evidence>
<evidence type="ECO:0000256" key="11">
    <source>
        <dbReference type="ARBA" id="ARBA00023157"/>
    </source>
</evidence>
<proteinExistence type="predicted"/>
<dbReference type="InterPro" id="IPR043504">
    <property type="entry name" value="Peptidase_S1_PA_chymotrypsin"/>
</dbReference>
<evidence type="ECO:0000256" key="12">
    <source>
        <dbReference type="ARBA" id="ARBA00023180"/>
    </source>
</evidence>
<dbReference type="GO" id="GO:0097186">
    <property type="term" value="P:amelogenesis"/>
    <property type="evidence" value="ECO:0007669"/>
    <property type="project" value="Ensembl"/>
</dbReference>
<dbReference type="PROSITE" id="PS50240">
    <property type="entry name" value="TRYPSIN_DOM"/>
    <property type="match status" value="1"/>
</dbReference>
<dbReference type="Proteomes" id="UP000001595">
    <property type="component" value="Chromosome 19"/>
</dbReference>
<keyword evidence="5" id="KW-0479">Metal-binding</keyword>
<comment type="subcellular location">
    <subcellularLocation>
        <location evidence="1">Secreted</location>
    </subcellularLocation>
</comment>
<dbReference type="SUPFAM" id="SSF50494">
    <property type="entry name" value="Trypsin-like serine proteases"/>
    <property type="match status" value="1"/>
</dbReference>
<reference evidence="21" key="2">
    <citation type="submission" date="2017-12" db="EMBL/GenBank/DDBJ databases">
        <title>High-resolution comparative analysis of great ape genomes.</title>
        <authorList>
            <person name="Pollen A."/>
            <person name="Hastie A."/>
            <person name="Hormozdiari F."/>
            <person name="Dougherty M."/>
            <person name="Liu R."/>
            <person name="Chaisson M."/>
            <person name="Hoppe E."/>
            <person name="Hill C."/>
            <person name="Pang A."/>
            <person name="Hillier L."/>
            <person name="Baker C."/>
            <person name="Armstrong J."/>
            <person name="Shendure J."/>
            <person name="Paten B."/>
            <person name="Wilson R."/>
            <person name="Chao H."/>
            <person name="Schneider V."/>
            <person name="Ventura M."/>
            <person name="Kronenberg Z."/>
            <person name="Murali S."/>
            <person name="Gordon D."/>
            <person name="Cantsilieris S."/>
            <person name="Munson K."/>
            <person name="Nelson B."/>
            <person name="Raja A."/>
            <person name="Underwood J."/>
            <person name="Diekhans M."/>
            <person name="Fiddes I."/>
            <person name="Haussler D."/>
            <person name="Eichler E."/>
        </authorList>
    </citation>
    <scope>NUCLEOTIDE SEQUENCE [LARGE SCALE GENOMIC DNA]</scope>
    <source>
        <strain evidence="21">Susie</strain>
    </source>
</reference>
<dbReference type="PANTHER" id="PTHR24271:SF65">
    <property type="entry name" value="KALLIKREIN-4"/>
    <property type="match status" value="1"/>
</dbReference>
<dbReference type="GO" id="GO:0004252">
    <property type="term" value="F:serine-type endopeptidase activity"/>
    <property type="evidence" value="ECO:0007669"/>
    <property type="project" value="InterPro"/>
</dbReference>
<evidence type="ECO:0000256" key="8">
    <source>
        <dbReference type="ARBA" id="ARBA00022825"/>
    </source>
</evidence>
<dbReference type="PROSITE" id="PS00135">
    <property type="entry name" value="TRYPSIN_SER"/>
    <property type="match status" value="1"/>
</dbReference>
<dbReference type="PANTHER" id="PTHR24271">
    <property type="entry name" value="KALLIKREIN-RELATED"/>
    <property type="match status" value="1"/>
</dbReference>
<keyword evidence="3" id="KW-0091">Biomineralization</keyword>
<feature type="signal peptide" evidence="19">
    <location>
        <begin position="1"/>
        <end position="26"/>
    </location>
</feature>
<evidence type="ECO:0000256" key="9">
    <source>
        <dbReference type="ARBA" id="ARBA00022833"/>
    </source>
</evidence>
<dbReference type="CDD" id="cd00190">
    <property type="entry name" value="Tryp_SPc"/>
    <property type="match status" value="1"/>
</dbReference>
<dbReference type="Pfam" id="PF00089">
    <property type="entry name" value="Trypsin"/>
    <property type="match status" value="1"/>
</dbReference>
<evidence type="ECO:0000259" key="20">
    <source>
        <dbReference type="PROSITE" id="PS50240"/>
    </source>
</evidence>
<keyword evidence="4 18" id="KW-0645">Protease</keyword>